<evidence type="ECO:0000313" key="1">
    <source>
        <dbReference type="EMBL" id="GGB85200.1"/>
    </source>
</evidence>
<reference evidence="1" key="1">
    <citation type="journal article" date="2014" name="Int. J. Syst. Evol. Microbiol.">
        <title>Complete genome sequence of Corynebacterium casei LMG S-19264T (=DSM 44701T), isolated from a smear-ripened cheese.</title>
        <authorList>
            <consortium name="US DOE Joint Genome Institute (JGI-PGF)"/>
            <person name="Walter F."/>
            <person name="Albersmeier A."/>
            <person name="Kalinowski J."/>
            <person name="Ruckert C."/>
        </authorList>
    </citation>
    <scope>NUCLEOTIDE SEQUENCE</scope>
    <source>
        <strain evidence="1">CGMCC 1.10749</strain>
    </source>
</reference>
<dbReference type="AlphaFoldDB" id="A0A8H9FUS9"/>
<dbReference type="RefSeq" id="WP_052117476.1">
    <property type="nucleotide sequence ID" value="NZ_BMEA01000002.1"/>
</dbReference>
<protein>
    <submittedName>
        <fullName evidence="1">Haloacid dehalogenase</fullName>
    </submittedName>
</protein>
<dbReference type="PANTHER" id="PTHR43611:SF3">
    <property type="entry name" value="FLAVIN MONONUCLEOTIDE HYDROLASE 1, CHLOROPLATIC"/>
    <property type="match status" value="1"/>
</dbReference>
<dbReference type="Pfam" id="PF00702">
    <property type="entry name" value="Hydrolase"/>
    <property type="match status" value="1"/>
</dbReference>
<organism evidence="1 2">
    <name type="scientific">Knoellia flava</name>
    <dbReference type="NCBI Taxonomy" id="913969"/>
    <lineage>
        <taxon>Bacteria</taxon>
        <taxon>Bacillati</taxon>
        <taxon>Actinomycetota</taxon>
        <taxon>Actinomycetes</taxon>
        <taxon>Micrococcales</taxon>
        <taxon>Intrasporangiaceae</taxon>
        <taxon>Knoellia</taxon>
    </lineage>
</organism>
<gene>
    <name evidence="1" type="ORF">GCM10011314_26120</name>
</gene>
<dbReference type="Gene3D" id="3.40.50.1000">
    <property type="entry name" value="HAD superfamily/HAD-like"/>
    <property type="match status" value="1"/>
</dbReference>
<dbReference type="Proteomes" id="UP000628079">
    <property type="component" value="Unassembled WGS sequence"/>
</dbReference>
<comment type="caution">
    <text evidence="1">The sequence shown here is derived from an EMBL/GenBank/DDBJ whole genome shotgun (WGS) entry which is preliminary data.</text>
</comment>
<dbReference type="InterPro" id="IPR023214">
    <property type="entry name" value="HAD_sf"/>
</dbReference>
<accession>A0A8H9FUS9</accession>
<proteinExistence type="predicted"/>
<dbReference type="PANTHER" id="PTHR43611">
    <property type="entry name" value="ALPHA-D-GLUCOSE 1-PHOSPHATE PHOSPHATASE"/>
    <property type="match status" value="1"/>
</dbReference>
<evidence type="ECO:0000313" key="2">
    <source>
        <dbReference type="Proteomes" id="UP000628079"/>
    </source>
</evidence>
<dbReference type="SUPFAM" id="SSF56784">
    <property type="entry name" value="HAD-like"/>
    <property type="match status" value="1"/>
</dbReference>
<dbReference type="InterPro" id="IPR036412">
    <property type="entry name" value="HAD-like_sf"/>
</dbReference>
<name>A0A8H9FUS9_9MICO</name>
<sequence>MITALLLDLDGVLRIWDSALTPSVETAYGLPAGALAAAASAHGGLDRALTGDLDDRAWRDSVADEIVSGHGEQARAAVEEWMSPSGSVDAEALAVVRRARSRVRVILLVNATSRLEADLERLGLTDEVDGWVCSADIGLAKPDPDVFSRAALRTQLLFSQMAYVDTSRASIASAEILGIRAHLYEGVEGLEEFVEEIVQSTKVHC</sequence>
<dbReference type="EMBL" id="BMEA01000002">
    <property type="protein sequence ID" value="GGB85200.1"/>
    <property type="molecule type" value="Genomic_DNA"/>
</dbReference>
<reference evidence="1" key="2">
    <citation type="submission" date="2020-09" db="EMBL/GenBank/DDBJ databases">
        <authorList>
            <person name="Sun Q."/>
            <person name="Zhou Y."/>
        </authorList>
    </citation>
    <scope>NUCLEOTIDE SEQUENCE</scope>
    <source>
        <strain evidence="1">CGMCC 1.10749</strain>
    </source>
</reference>